<evidence type="ECO:0000313" key="2">
    <source>
        <dbReference type="Proteomes" id="UP001218021"/>
    </source>
</evidence>
<dbReference type="Proteomes" id="UP001218021">
    <property type="component" value="Unassembled WGS sequence"/>
</dbReference>
<comment type="caution">
    <text evidence="1">The sequence shown here is derived from an EMBL/GenBank/DDBJ whole genome shotgun (WGS) entry which is preliminary data.</text>
</comment>
<reference evidence="1" key="1">
    <citation type="submission" date="2023-01" db="EMBL/GenBank/DDBJ databases">
        <title>Genome analysis of 13 Lactobacillus isolated from gut of wild boar.</title>
        <authorList>
            <person name="Papp P."/>
            <person name="Libisch B."/>
            <person name="Nagy T."/>
            <person name="Olasz F."/>
        </authorList>
    </citation>
    <scope>NUCLEOTIDE SEQUENCE</scope>
    <source>
        <strain evidence="1">F108</strain>
    </source>
</reference>
<organism evidence="1 2">
    <name type="scientific">Limosilactobacillus mucosae</name>
    <name type="common">Lactobacillus mucosae</name>
    <dbReference type="NCBI Taxonomy" id="97478"/>
    <lineage>
        <taxon>Bacteria</taxon>
        <taxon>Bacillati</taxon>
        <taxon>Bacillota</taxon>
        <taxon>Bacilli</taxon>
        <taxon>Lactobacillales</taxon>
        <taxon>Lactobacillaceae</taxon>
        <taxon>Limosilactobacillus</taxon>
    </lineage>
</organism>
<dbReference type="RefSeq" id="WP_167541569.1">
    <property type="nucleotide sequence ID" value="NZ_JAMQDO010000017.1"/>
</dbReference>
<accession>A0AAJ1HPP2</accession>
<evidence type="ECO:0000313" key="1">
    <source>
        <dbReference type="EMBL" id="MDC2827928.1"/>
    </source>
</evidence>
<gene>
    <name evidence="1" type="ORF">PO158_06480</name>
</gene>
<protein>
    <submittedName>
        <fullName evidence="1">Uncharacterized protein</fullName>
    </submittedName>
</protein>
<sequence>MEKEYCKAGMTCQKGCPCASADGICHCDMLDEKRCYCNSHCQSQRD</sequence>
<dbReference type="EMBL" id="JAQOND010000025">
    <property type="protein sequence ID" value="MDC2827928.1"/>
    <property type="molecule type" value="Genomic_DNA"/>
</dbReference>
<name>A0AAJ1HPP2_LIMMU</name>
<proteinExistence type="predicted"/>
<dbReference type="AlphaFoldDB" id="A0AAJ1HPP2"/>